<dbReference type="AlphaFoldDB" id="A1ZSN2"/>
<dbReference type="RefSeq" id="WP_002700614.1">
    <property type="nucleotide sequence ID" value="NZ_AAWS01000032.1"/>
</dbReference>
<name>A1ZSN2_MICM2</name>
<organism evidence="2 3">
    <name type="scientific">Microscilla marina ATCC 23134</name>
    <dbReference type="NCBI Taxonomy" id="313606"/>
    <lineage>
        <taxon>Bacteria</taxon>
        <taxon>Pseudomonadati</taxon>
        <taxon>Bacteroidota</taxon>
        <taxon>Cytophagia</taxon>
        <taxon>Cytophagales</taxon>
        <taxon>Microscillaceae</taxon>
        <taxon>Microscilla</taxon>
    </lineage>
</organism>
<evidence type="ECO:0000313" key="3">
    <source>
        <dbReference type="Proteomes" id="UP000004095"/>
    </source>
</evidence>
<sequence>MTRSKKGYYTTFLFFLMLQLSGLTFAQNPLLDDGKIKFRLNKNGSHYVRLTFLNQVWVRYNENNPGTTNGITEPNTFDIGLRRTRLQLFGQITDQVFFYTQFGQNNFSYQGPRKSGAFFHDALIEYHTNRAFHLGMGLTAWTGFARYASPSIGSLLALDTPLFQQSTADQTDQFLRKLSIYAKGQVGKIDYRVALSKPLAVYDAPTTATNFSADPPQVQSQAYVKYQLMEHESNRTPYNTGSYLGTKKVFTIGGGIIYQPNAMWRLNNNASDTIRQDLTLWAVDAFFDYPLSEQGNAITAYAGFFSTDMGFNYFRNVGVMNPAIGANTSINGSGNGFPMIGSGNTVYSQVGYLFNKDLLGKYGTLQPFGVVQYSNYDAFKDAVIMWELGANWLIKGHQSKMSMVYQNRPVFTTNSAGESVNTESKGMWVLQYQVNF</sequence>
<dbReference type="OrthoDB" id="9771991at2"/>
<evidence type="ECO:0000256" key="1">
    <source>
        <dbReference type="SAM" id="SignalP"/>
    </source>
</evidence>
<gene>
    <name evidence="2" type="ORF">M23134_06141</name>
</gene>
<dbReference type="eggNOG" id="ENOG502Z8PC">
    <property type="taxonomic scope" value="Bacteria"/>
</dbReference>
<evidence type="ECO:0000313" key="2">
    <source>
        <dbReference type="EMBL" id="EAY26612.1"/>
    </source>
</evidence>
<accession>A1ZSN2</accession>
<dbReference type="EMBL" id="AAWS01000032">
    <property type="protein sequence ID" value="EAY26612.1"/>
    <property type="molecule type" value="Genomic_DNA"/>
</dbReference>
<proteinExistence type="predicted"/>
<protein>
    <recommendedName>
        <fullName evidence="4">Phosphate-selective porin O and P superfamily</fullName>
    </recommendedName>
</protein>
<evidence type="ECO:0008006" key="4">
    <source>
        <dbReference type="Google" id="ProtNLM"/>
    </source>
</evidence>
<keyword evidence="3" id="KW-1185">Reference proteome</keyword>
<feature type="signal peptide" evidence="1">
    <location>
        <begin position="1"/>
        <end position="26"/>
    </location>
</feature>
<reference evidence="2 3" key="1">
    <citation type="submission" date="2007-01" db="EMBL/GenBank/DDBJ databases">
        <authorList>
            <person name="Haygood M."/>
            <person name="Podell S."/>
            <person name="Anderson C."/>
            <person name="Hopkinson B."/>
            <person name="Roe K."/>
            <person name="Barbeau K."/>
            <person name="Gaasterland T."/>
            <person name="Ferriera S."/>
            <person name="Johnson J."/>
            <person name="Kravitz S."/>
            <person name="Beeson K."/>
            <person name="Sutton G."/>
            <person name="Rogers Y.-H."/>
            <person name="Friedman R."/>
            <person name="Frazier M."/>
            <person name="Venter J.C."/>
        </authorList>
    </citation>
    <scope>NUCLEOTIDE SEQUENCE [LARGE SCALE GENOMIC DNA]</scope>
    <source>
        <strain evidence="2 3">ATCC 23134</strain>
    </source>
</reference>
<feature type="chain" id="PRO_5002642422" description="Phosphate-selective porin O and P superfamily" evidence="1">
    <location>
        <begin position="27"/>
        <end position="436"/>
    </location>
</feature>
<keyword evidence="1" id="KW-0732">Signal</keyword>
<dbReference type="Proteomes" id="UP000004095">
    <property type="component" value="Unassembled WGS sequence"/>
</dbReference>
<comment type="caution">
    <text evidence="2">The sequence shown here is derived from an EMBL/GenBank/DDBJ whole genome shotgun (WGS) entry which is preliminary data.</text>
</comment>